<dbReference type="Pfam" id="PF03466">
    <property type="entry name" value="LysR_substrate"/>
    <property type="match status" value="1"/>
</dbReference>
<keyword evidence="7" id="KW-1185">Reference proteome</keyword>
<keyword evidence="4" id="KW-0804">Transcription</keyword>
<sequence>MDYSSHNDGLKLLRRFDMNLLTIFEAVYAYKSVSKAAEALGMTSPAVSQSIQRLRGYFPDPLFIRIGKGISPTVYADSLHSNIKSSLIDIIGIFSTKNESNRTLVIWSEPYLGVLLLSSVCELFEQSTNFHCQILHRPLPEKDNGAEEALMYHRADIIFDTKATYSPGIEVENVYSDKMVAVCRTDHPRIKDRLTVDMLQDEKQVFLNRTSMKMASAEQGDSFKGAETAFSTYSLMTSLSVIESTDYVGFFPLTLVNKMQPAFRIRQIECDFELGDYEIYMSYSKKAMQDRLLLMLLNMIRRRLASMNAQER</sequence>
<dbReference type="InterPro" id="IPR000847">
    <property type="entry name" value="LysR_HTH_N"/>
</dbReference>
<proteinExistence type="inferred from homology"/>
<dbReference type="PANTHER" id="PTHR30118">
    <property type="entry name" value="HTH-TYPE TRANSCRIPTIONAL REGULATOR LEUO-RELATED"/>
    <property type="match status" value="1"/>
</dbReference>
<evidence type="ECO:0000259" key="5">
    <source>
        <dbReference type="PROSITE" id="PS50931"/>
    </source>
</evidence>
<evidence type="ECO:0000256" key="3">
    <source>
        <dbReference type="ARBA" id="ARBA00023125"/>
    </source>
</evidence>
<dbReference type="AlphaFoldDB" id="A0A370QMK2"/>
<keyword evidence="3 6" id="KW-0238">DNA-binding</keyword>
<dbReference type="GO" id="GO:0003700">
    <property type="term" value="F:DNA-binding transcription factor activity"/>
    <property type="evidence" value="ECO:0007669"/>
    <property type="project" value="InterPro"/>
</dbReference>
<dbReference type="SUPFAM" id="SSF46785">
    <property type="entry name" value="Winged helix' DNA-binding domain"/>
    <property type="match status" value="1"/>
</dbReference>
<dbReference type="PRINTS" id="PR00039">
    <property type="entry name" value="HTHLYSR"/>
</dbReference>
<dbReference type="OrthoDB" id="6413555at2"/>
<dbReference type="PROSITE" id="PS50931">
    <property type="entry name" value="HTH_LYSR"/>
    <property type="match status" value="1"/>
</dbReference>
<name>A0A370QMK2_9GAMM</name>
<comment type="caution">
    <text evidence="6">The sequence shown here is derived from an EMBL/GenBank/DDBJ whole genome shotgun (WGS) entry which is preliminary data.</text>
</comment>
<dbReference type="Proteomes" id="UP000254848">
    <property type="component" value="Unassembled WGS sequence"/>
</dbReference>
<dbReference type="Gene3D" id="1.10.10.10">
    <property type="entry name" value="Winged helix-like DNA-binding domain superfamily/Winged helix DNA-binding domain"/>
    <property type="match status" value="1"/>
</dbReference>
<dbReference type="InterPro" id="IPR036390">
    <property type="entry name" value="WH_DNA-bd_sf"/>
</dbReference>
<reference evidence="6 7" key="1">
    <citation type="submission" date="2018-07" db="EMBL/GenBank/DDBJ databases">
        <title>Genomic Encyclopedia of Type Strains, Phase IV (KMG-IV): sequencing the most valuable type-strain genomes for metagenomic binning, comparative biology and taxonomic classification.</title>
        <authorList>
            <person name="Goeker M."/>
        </authorList>
    </citation>
    <scope>NUCLEOTIDE SEQUENCE [LARGE SCALE GENOMIC DNA]</scope>
    <source>
        <strain evidence="6 7">DSM 103736</strain>
    </source>
</reference>
<dbReference type="RefSeq" id="WP_115459470.1">
    <property type="nucleotide sequence ID" value="NZ_QRAP01000007.1"/>
</dbReference>
<organism evidence="6 7">
    <name type="scientific">Enterobacillus tribolii</name>
    <dbReference type="NCBI Taxonomy" id="1487935"/>
    <lineage>
        <taxon>Bacteria</taxon>
        <taxon>Pseudomonadati</taxon>
        <taxon>Pseudomonadota</taxon>
        <taxon>Gammaproteobacteria</taxon>
        <taxon>Enterobacterales</taxon>
        <taxon>Hafniaceae</taxon>
        <taxon>Enterobacillus</taxon>
    </lineage>
</organism>
<feature type="domain" description="HTH lysR-type" evidence="5">
    <location>
        <begin position="16"/>
        <end position="73"/>
    </location>
</feature>
<dbReference type="Gene3D" id="3.40.190.10">
    <property type="entry name" value="Periplasmic binding protein-like II"/>
    <property type="match status" value="2"/>
</dbReference>
<evidence type="ECO:0000313" key="7">
    <source>
        <dbReference type="Proteomes" id="UP000254848"/>
    </source>
</evidence>
<dbReference type="EMBL" id="QRAP01000007">
    <property type="protein sequence ID" value="RDK89603.1"/>
    <property type="molecule type" value="Genomic_DNA"/>
</dbReference>
<dbReference type="GO" id="GO:0003677">
    <property type="term" value="F:DNA binding"/>
    <property type="evidence" value="ECO:0007669"/>
    <property type="project" value="UniProtKB-KW"/>
</dbReference>
<dbReference type="InterPro" id="IPR036388">
    <property type="entry name" value="WH-like_DNA-bd_sf"/>
</dbReference>
<dbReference type="InterPro" id="IPR050389">
    <property type="entry name" value="LysR-type_TF"/>
</dbReference>
<dbReference type="Pfam" id="PF00126">
    <property type="entry name" value="HTH_1"/>
    <property type="match status" value="1"/>
</dbReference>
<dbReference type="InterPro" id="IPR005119">
    <property type="entry name" value="LysR_subst-bd"/>
</dbReference>
<protein>
    <submittedName>
        <fullName evidence="6">DNA-binding transcriptional LysR family regulator</fullName>
    </submittedName>
</protein>
<dbReference type="PANTHER" id="PTHR30118:SF11">
    <property type="entry name" value="HTH-TYPE TRANSCRIPTIONAL REGULATOR YIDZ"/>
    <property type="match status" value="1"/>
</dbReference>
<accession>A0A370QMK2</accession>
<evidence type="ECO:0000313" key="6">
    <source>
        <dbReference type="EMBL" id="RDK89603.1"/>
    </source>
</evidence>
<gene>
    <name evidence="6" type="ORF">C8D90_107256</name>
</gene>
<evidence type="ECO:0000256" key="2">
    <source>
        <dbReference type="ARBA" id="ARBA00023015"/>
    </source>
</evidence>
<dbReference type="SUPFAM" id="SSF53850">
    <property type="entry name" value="Periplasmic binding protein-like II"/>
    <property type="match status" value="1"/>
</dbReference>
<evidence type="ECO:0000256" key="1">
    <source>
        <dbReference type="ARBA" id="ARBA00009437"/>
    </source>
</evidence>
<comment type="similarity">
    <text evidence="1">Belongs to the LysR transcriptional regulatory family.</text>
</comment>
<keyword evidence="2" id="KW-0805">Transcription regulation</keyword>
<evidence type="ECO:0000256" key="4">
    <source>
        <dbReference type="ARBA" id="ARBA00023163"/>
    </source>
</evidence>